<reference evidence="1 2" key="1">
    <citation type="journal article" date="2016" name="Environ. Microbiol.">
        <title>Genomic resolution of a cold subsurface aquifer community provides metabolic insights for novel microbes adapted to high CO concentrations.</title>
        <authorList>
            <person name="Probst A.J."/>
            <person name="Castelle C.J."/>
            <person name="Singh A."/>
            <person name="Brown C.T."/>
            <person name="Anantharaman K."/>
            <person name="Sharon I."/>
            <person name="Hug L.A."/>
            <person name="Burstein D."/>
            <person name="Emerson J.B."/>
            <person name="Thomas B.C."/>
            <person name="Banfield J.F."/>
        </authorList>
    </citation>
    <scope>NUCLEOTIDE SEQUENCE [LARGE SCALE GENOMIC DNA]</scope>
    <source>
        <strain evidence="1">CG1_02_43_90</strain>
    </source>
</reference>
<sequence>MIVGILLVKEDFFEKSQVFQFRYPEGNNVTGTTTDDYWLVLATITMPNEIGAKKLKKQLLFFYKNPLTGVSEVSQVPTMPGLRIVDSVSTTNKEGLEVKARDNSNLLQNFT</sequence>
<name>A0A1J4V286_9BACT</name>
<dbReference type="AlphaFoldDB" id="A0A1J4V286"/>
<organism evidence="1 2">
    <name type="scientific">Candidatus Nomurabacteria bacterium CG1_02_43_90</name>
    <dbReference type="NCBI Taxonomy" id="1805281"/>
    <lineage>
        <taxon>Bacteria</taxon>
        <taxon>Candidatus Nomuraibacteriota</taxon>
    </lineage>
</organism>
<dbReference type="EMBL" id="MNVN01000003">
    <property type="protein sequence ID" value="OIO31260.1"/>
    <property type="molecule type" value="Genomic_DNA"/>
</dbReference>
<protein>
    <submittedName>
        <fullName evidence="1">Uncharacterized protein</fullName>
    </submittedName>
</protein>
<evidence type="ECO:0000313" key="2">
    <source>
        <dbReference type="Proteomes" id="UP000181992"/>
    </source>
</evidence>
<proteinExistence type="predicted"/>
<comment type="caution">
    <text evidence="1">The sequence shown here is derived from an EMBL/GenBank/DDBJ whole genome shotgun (WGS) entry which is preliminary data.</text>
</comment>
<evidence type="ECO:0000313" key="1">
    <source>
        <dbReference type="EMBL" id="OIO31260.1"/>
    </source>
</evidence>
<accession>A0A1J4V286</accession>
<dbReference type="Proteomes" id="UP000181992">
    <property type="component" value="Unassembled WGS sequence"/>
</dbReference>
<gene>
    <name evidence="1" type="ORF">AUJ77_00415</name>
</gene>